<dbReference type="PANTHER" id="PTHR11439:SF440">
    <property type="entry name" value="INTEGRASE CATALYTIC DOMAIN-CONTAINING PROTEIN"/>
    <property type="match status" value="1"/>
</dbReference>
<protein>
    <submittedName>
        <fullName evidence="3">Retrovirus-related Pol polyprotein from transposon TNT 1-94</fullName>
    </submittedName>
</protein>
<dbReference type="InterPro" id="IPR036397">
    <property type="entry name" value="RNaseH_sf"/>
</dbReference>
<proteinExistence type="predicted"/>
<dbReference type="InterPro" id="IPR013103">
    <property type="entry name" value="RVT_2"/>
</dbReference>
<reference evidence="3 4" key="1">
    <citation type="submission" date="2019-08" db="EMBL/GenBank/DDBJ databases">
        <title>Draft genome sequences of two oriental melons (Cucumis melo L. var makuwa).</title>
        <authorList>
            <person name="Kwon S.-Y."/>
        </authorList>
    </citation>
    <scope>NUCLEOTIDE SEQUENCE [LARGE SCALE GENOMIC DNA]</scope>
    <source>
        <strain evidence="4">cv. Chang Bougi</strain>
        <tissue evidence="3">Leaf</tissue>
    </source>
</reference>
<evidence type="ECO:0000259" key="2">
    <source>
        <dbReference type="PROSITE" id="PS50994"/>
    </source>
</evidence>
<evidence type="ECO:0000313" key="3">
    <source>
        <dbReference type="EMBL" id="TYJ98069.1"/>
    </source>
</evidence>
<dbReference type="CDD" id="cd09272">
    <property type="entry name" value="RNase_HI_RT_Ty1"/>
    <property type="match status" value="1"/>
</dbReference>
<dbReference type="InterPro" id="IPR012337">
    <property type="entry name" value="RNaseH-like_sf"/>
</dbReference>
<sequence length="841" mass="96933">MLFFLTLKKVAITCTTEKRKVSEKDPTEEQLKNLATWTEIDFICKNLILNGLTDELYDYYSIMTTTKEVWDALQKKYDTEEAGSKKYAVSRYLRYQMTDDKFQETQSHKIQKIAHEIISEGMPLDDQFQVAVIIDKLPPLWKDFKNTLRHKNKEFSLKSLITRLRIEEEARKHDKKRRGERYPQKEAHSSFEIGIEAERKQDETRIKQIKQPTVQKSRPAAQANMIEDELVAMISEVNVIRGLKDKNILLGDHHTTNVADIGEVELQFTFDKMLVLKEVLHIPEIRKNLVFGYLLNKAGFTQTIGSNLFTLTKNNVFVGKGYATDGIDAYEMFKVFVTEIENQFNKRIKRLRSDRGTEYDSVAFNEFYSSKGIIHETTAPYSLEMNGKAERKNRTLTELVVAILLESGAAPSWIQTQDKEVDPEPRRNKRAKTVKDFGEDFEMYNVEDPKDLTEALSSVDANLWQEAINDEMNSLESNRTWHLVDLPPGSALNNLLIQMDVKIAFLNSDLEEEIYMEQPEGFIVHDQESKVCKLDKSLYGLKQAPKQWHEKFDNLLMSKGFKVNESDKCIYYKTEDQSHYIEKTLKKYNYFDSKPTCTPYDSSVKLFKNTSDSVNQSEYASIIGSLRYAADCTRPDIAYAVGLLCRFTSRPSLEHWNAIERVMRYLKKTQNLGLHYNKFPTVLEGYSDADWNSLSDDSKATSGYIFNIEGGAVAWKSKKQTILAQSTMESEMIALAGASEEASWLRSLLSEIPTWKRPIPAILIHCDSTATIAKAQNRYYNGKRRQIRRKHSTIRELLTTGAVIVDYVWSDNNLADPLTKGLAREKVFKSSERMRLKPIKT</sequence>
<dbReference type="AlphaFoldDB" id="A0A5D3BGA0"/>
<keyword evidence="1" id="KW-0378">Hydrolase</keyword>
<dbReference type="GO" id="GO:0003676">
    <property type="term" value="F:nucleic acid binding"/>
    <property type="evidence" value="ECO:0007669"/>
    <property type="project" value="InterPro"/>
</dbReference>
<dbReference type="GO" id="GO:0004190">
    <property type="term" value="F:aspartic-type endopeptidase activity"/>
    <property type="evidence" value="ECO:0007669"/>
    <property type="project" value="UniProtKB-KW"/>
</dbReference>
<dbReference type="SUPFAM" id="SSF56672">
    <property type="entry name" value="DNA/RNA polymerases"/>
    <property type="match status" value="1"/>
</dbReference>
<dbReference type="PROSITE" id="PS50994">
    <property type="entry name" value="INTEGRASE"/>
    <property type="match status" value="1"/>
</dbReference>
<dbReference type="Proteomes" id="UP000321947">
    <property type="component" value="Unassembled WGS sequence"/>
</dbReference>
<keyword evidence="1" id="KW-0064">Aspartyl protease</keyword>
<dbReference type="InterPro" id="IPR054722">
    <property type="entry name" value="PolX-like_BBD"/>
</dbReference>
<dbReference type="Pfam" id="PF22936">
    <property type="entry name" value="Pol_BBD"/>
    <property type="match status" value="1"/>
</dbReference>
<dbReference type="SUPFAM" id="SSF53098">
    <property type="entry name" value="Ribonuclease H-like"/>
    <property type="match status" value="1"/>
</dbReference>
<gene>
    <name evidence="3" type="ORF">E5676_scaffold369G00230</name>
</gene>
<dbReference type="GO" id="GO:0015074">
    <property type="term" value="P:DNA integration"/>
    <property type="evidence" value="ECO:0007669"/>
    <property type="project" value="InterPro"/>
</dbReference>
<dbReference type="InterPro" id="IPR001584">
    <property type="entry name" value="Integrase_cat-core"/>
</dbReference>
<name>A0A5D3BGA0_CUCMM</name>
<dbReference type="EMBL" id="SSTD01018348">
    <property type="protein sequence ID" value="TYJ98069.1"/>
    <property type="molecule type" value="Genomic_DNA"/>
</dbReference>
<dbReference type="Pfam" id="PF14223">
    <property type="entry name" value="Retrotran_gag_2"/>
    <property type="match status" value="1"/>
</dbReference>
<dbReference type="Gene3D" id="3.30.420.10">
    <property type="entry name" value="Ribonuclease H-like superfamily/Ribonuclease H"/>
    <property type="match status" value="1"/>
</dbReference>
<feature type="domain" description="Integrase catalytic" evidence="2">
    <location>
        <begin position="279"/>
        <end position="457"/>
    </location>
</feature>
<dbReference type="Pfam" id="PF07727">
    <property type="entry name" value="RVT_2"/>
    <property type="match status" value="1"/>
</dbReference>
<accession>A0A5D3BGA0</accession>
<dbReference type="InterPro" id="IPR043502">
    <property type="entry name" value="DNA/RNA_pol_sf"/>
</dbReference>
<comment type="caution">
    <text evidence="3">The sequence shown here is derived from an EMBL/GenBank/DDBJ whole genome shotgun (WGS) entry which is preliminary data.</text>
</comment>
<dbReference type="PANTHER" id="PTHR11439">
    <property type="entry name" value="GAG-POL-RELATED RETROTRANSPOSON"/>
    <property type="match status" value="1"/>
</dbReference>
<organism evidence="3 4">
    <name type="scientific">Cucumis melo var. makuwa</name>
    <name type="common">Oriental melon</name>
    <dbReference type="NCBI Taxonomy" id="1194695"/>
    <lineage>
        <taxon>Eukaryota</taxon>
        <taxon>Viridiplantae</taxon>
        <taxon>Streptophyta</taxon>
        <taxon>Embryophyta</taxon>
        <taxon>Tracheophyta</taxon>
        <taxon>Spermatophyta</taxon>
        <taxon>Magnoliopsida</taxon>
        <taxon>eudicotyledons</taxon>
        <taxon>Gunneridae</taxon>
        <taxon>Pentapetalae</taxon>
        <taxon>rosids</taxon>
        <taxon>fabids</taxon>
        <taxon>Cucurbitales</taxon>
        <taxon>Cucurbitaceae</taxon>
        <taxon>Benincaseae</taxon>
        <taxon>Cucumis</taxon>
    </lineage>
</organism>
<evidence type="ECO:0000313" key="4">
    <source>
        <dbReference type="Proteomes" id="UP000321947"/>
    </source>
</evidence>
<evidence type="ECO:0000256" key="1">
    <source>
        <dbReference type="ARBA" id="ARBA00022750"/>
    </source>
</evidence>
<keyword evidence="1" id="KW-0645">Protease</keyword>